<protein>
    <submittedName>
        <fullName evidence="2">Helix-turn-helix transcriptional regulator</fullName>
    </submittedName>
</protein>
<dbReference type="AlphaFoldDB" id="A0A9D7IE23"/>
<dbReference type="InterPro" id="IPR001387">
    <property type="entry name" value="Cro/C1-type_HTH"/>
</dbReference>
<evidence type="ECO:0000313" key="3">
    <source>
        <dbReference type="Proteomes" id="UP000886602"/>
    </source>
</evidence>
<dbReference type="GO" id="GO:0003677">
    <property type="term" value="F:DNA binding"/>
    <property type="evidence" value="ECO:0007669"/>
    <property type="project" value="InterPro"/>
</dbReference>
<gene>
    <name evidence="2" type="ORF">IPJ48_17520</name>
</gene>
<dbReference type="Pfam" id="PF22495">
    <property type="entry name" value="HTH_92"/>
    <property type="match status" value="1"/>
</dbReference>
<sequence>MSTKPKANTAPKLFLTTGKSALAHRTKLGINQSDFWKRVSVTQSGGSRYENGRNIPSTVQLVLHLTYAPEEQAQAMLSHLRKLNTAG</sequence>
<feature type="domain" description="RsaL-like HTH" evidence="1">
    <location>
        <begin position="23"/>
        <end position="65"/>
    </location>
</feature>
<evidence type="ECO:0000313" key="2">
    <source>
        <dbReference type="EMBL" id="MBK7424730.1"/>
    </source>
</evidence>
<dbReference type="InterPro" id="IPR055172">
    <property type="entry name" value="HTH_RsaL-like"/>
</dbReference>
<reference evidence="2" key="1">
    <citation type="submission" date="2020-10" db="EMBL/GenBank/DDBJ databases">
        <title>Connecting structure to function with the recovery of over 1000 high-quality activated sludge metagenome-assembled genomes encoding full-length rRNA genes using long-read sequencing.</title>
        <authorList>
            <person name="Singleton C.M."/>
            <person name="Petriglieri F."/>
            <person name="Kristensen J.M."/>
            <person name="Kirkegaard R.H."/>
            <person name="Michaelsen T.Y."/>
            <person name="Andersen M.H."/>
            <person name="Karst S.M."/>
            <person name="Dueholm M.S."/>
            <person name="Nielsen P.H."/>
            <person name="Albertsen M."/>
        </authorList>
    </citation>
    <scope>NUCLEOTIDE SEQUENCE</scope>
    <source>
        <strain evidence="2">EsbW_18-Q3-R4-48_MAXAC.044</strain>
    </source>
</reference>
<organism evidence="2 3">
    <name type="scientific">Candidatus Propionivibrio dominans</name>
    <dbReference type="NCBI Taxonomy" id="2954373"/>
    <lineage>
        <taxon>Bacteria</taxon>
        <taxon>Pseudomonadati</taxon>
        <taxon>Pseudomonadota</taxon>
        <taxon>Betaproteobacteria</taxon>
        <taxon>Rhodocyclales</taxon>
        <taxon>Rhodocyclaceae</taxon>
        <taxon>Propionivibrio</taxon>
    </lineage>
</organism>
<dbReference type="SUPFAM" id="SSF47413">
    <property type="entry name" value="lambda repressor-like DNA-binding domains"/>
    <property type="match status" value="1"/>
</dbReference>
<dbReference type="EMBL" id="JADJNC010000044">
    <property type="protein sequence ID" value="MBK7424730.1"/>
    <property type="molecule type" value="Genomic_DNA"/>
</dbReference>
<name>A0A9D7IE23_9RHOO</name>
<dbReference type="CDD" id="cd00093">
    <property type="entry name" value="HTH_XRE"/>
    <property type="match status" value="1"/>
</dbReference>
<dbReference type="Proteomes" id="UP000886602">
    <property type="component" value="Unassembled WGS sequence"/>
</dbReference>
<evidence type="ECO:0000259" key="1">
    <source>
        <dbReference type="Pfam" id="PF22495"/>
    </source>
</evidence>
<dbReference type="Gene3D" id="1.10.260.40">
    <property type="entry name" value="lambda repressor-like DNA-binding domains"/>
    <property type="match status" value="1"/>
</dbReference>
<dbReference type="InterPro" id="IPR010982">
    <property type="entry name" value="Lambda_DNA-bd_dom_sf"/>
</dbReference>
<accession>A0A9D7IE23</accession>
<comment type="caution">
    <text evidence="2">The sequence shown here is derived from an EMBL/GenBank/DDBJ whole genome shotgun (WGS) entry which is preliminary data.</text>
</comment>
<proteinExistence type="predicted"/>